<name>A0A4Z0Q5N5_9BACT</name>
<evidence type="ECO:0000313" key="3">
    <source>
        <dbReference type="Proteomes" id="UP000297549"/>
    </source>
</evidence>
<accession>A0A4Z0Q5N5</accession>
<feature type="signal peptide" evidence="1">
    <location>
        <begin position="1"/>
        <end position="28"/>
    </location>
</feature>
<dbReference type="Proteomes" id="UP000297549">
    <property type="component" value="Unassembled WGS sequence"/>
</dbReference>
<evidence type="ECO:0008006" key="4">
    <source>
        <dbReference type="Google" id="ProtNLM"/>
    </source>
</evidence>
<feature type="chain" id="PRO_5021190739" description="DUF1573 domain-containing protein" evidence="1">
    <location>
        <begin position="29"/>
        <end position="129"/>
    </location>
</feature>
<organism evidence="2 3">
    <name type="scientific">Hymenobacter aquaticus</name>
    <dbReference type="NCBI Taxonomy" id="1867101"/>
    <lineage>
        <taxon>Bacteria</taxon>
        <taxon>Pseudomonadati</taxon>
        <taxon>Bacteroidota</taxon>
        <taxon>Cytophagia</taxon>
        <taxon>Cytophagales</taxon>
        <taxon>Hymenobacteraceae</taxon>
        <taxon>Hymenobacter</taxon>
    </lineage>
</organism>
<dbReference type="AlphaFoldDB" id="A0A4Z0Q5N5"/>
<gene>
    <name evidence="2" type="ORF">E5K00_06855</name>
</gene>
<dbReference type="OrthoDB" id="1362719at2"/>
<evidence type="ECO:0000256" key="1">
    <source>
        <dbReference type="SAM" id="SignalP"/>
    </source>
</evidence>
<dbReference type="EMBL" id="SRLC01000001">
    <property type="protein sequence ID" value="TGE24914.1"/>
    <property type="molecule type" value="Genomic_DNA"/>
</dbReference>
<proteinExistence type="predicted"/>
<keyword evidence="3" id="KW-1185">Reference proteome</keyword>
<keyword evidence="1" id="KW-0732">Signal</keyword>
<dbReference type="RefSeq" id="WP_135462493.1">
    <property type="nucleotide sequence ID" value="NZ_SRLC01000001.1"/>
</dbReference>
<comment type="caution">
    <text evidence="2">The sequence shown here is derived from an EMBL/GenBank/DDBJ whole genome shotgun (WGS) entry which is preliminary data.</text>
</comment>
<evidence type="ECO:0000313" key="2">
    <source>
        <dbReference type="EMBL" id="TGE24914.1"/>
    </source>
</evidence>
<protein>
    <recommendedName>
        <fullName evidence="4">DUF1573 domain-containing protein</fullName>
    </recommendedName>
</protein>
<sequence>MRFSSIRRALSALCLLLGLSAAFTFCRAGLDSNLFIEPGKQFILGGGQPGAFKVVARNVGKVPVEFKERPRGGGIFGRATLQPGQTATLRYLAGSSAVLLNPSAQTANVRLHVTGDTKLSMTYEPNGQL</sequence>
<reference evidence="2 3" key="1">
    <citation type="submission" date="2019-04" db="EMBL/GenBank/DDBJ databases">
        <authorList>
            <person name="Feng G."/>
            <person name="Zhang J."/>
            <person name="Zhu H."/>
        </authorList>
    </citation>
    <scope>NUCLEOTIDE SEQUENCE [LARGE SCALE GENOMIC DNA]</scope>
    <source>
        <strain evidence="2 3">JCM 31653</strain>
    </source>
</reference>